<proteinExistence type="inferred from homology"/>
<protein>
    <recommendedName>
        <fullName evidence="7">Ribosomal RNA small subunit methyltransferase H</fullName>
        <ecNumber evidence="7">2.1.1.199</ecNumber>
    </recommendedName>
    <alternativeName>
        <fullName evidence="7">16S rRNA m(4)C1402 methyltransferase</fullName>
    </alternativeName>
    <alternativeName>
        <fullName evidence="7">rRNA (cytosine-N(4)-)-methyltransferase RsmH</fullName>
    </alternativeName>
</protein>
<evidence type="ECO:0000256" key="3">
    <source>
        <dbReference type="ARBA" id="ARBA00022552"/>
    </source>
</evidence>
<evidence type="ECO:0000256" key="5">
    <source>
        <dbReference type="ARBA" id="ARBA00022679"/>
    </source>
</evidence>
<keyword evidence="8" id="KW-0175">Coiled coil</keyword>
<dbReference type="EC" id="2.1.1.199" evidence="7"/>
<organism evidence="10 11">
    <name type="scientific">Bacillus licheniformis</name>
    <dbReference type="NCBI Taxonomy" id="1402"/>
    <lineage>
        <taxon>Bacteria</taxon>
        <taxon>Bacillati</taxon>
        <taxon>Bacillota</taxon>
        <taxon>Bacilli</taxon>
        <taxon>Bacillales</taxon>
        <taxon>Bacillaceae</taxon>
        <taxon>Bacillus</taxon>
    </lineage>
</organism>
<dbReference type="FunFam" id="1.10.150.170:FF:000001">
    <property type="entry name" value="Ribosomal RNA small subunit methyltransferase H"/>
    <property type="match status" value="1"/>
</dbReference>
<dbReference type="GO" id="GO:0070475">
    <property type="term" value="P:rRNA base methylation"/>
    <property type="evidence" value="ECO:0007669"/>
    <property type="project" value="UniProtKB-UniRule"/>
</dbReference>
<dbReference type="GO" id="GO:0071424">
    <property type="term" value="F:rRNA (cytosine-N4-)-methyltransferase activity"/>
    <property type="evidence" value="ECO:0007669"/>
    <property type="project" value="UniProtKB-UniRule"/>
</dbReference>
<feature type="binding site" evidence="7">
    <location>
        <begin position="54"/>
        <end position="56"/>
    </location>
    <ligand>
        <name>S-adenosyl-L-methionine</name>
        <dbReference type="ChEBI" id="CHEBI:59789"/>
    </ligand>
</feature>
<comment type="similarity">
    <text evidence="1 7">Belongs to the methyltransferase superfamily. RsmH family.</text>
</comment>
<dbReference type="AlphaFoldDB" id="A0A8B5YAH6"/>
<evidence type="ECO:0000256" key="9">
    <source>
        <dbReference type="SAM" id="MobiDB-lite"/>
    </source>
</evidence>
<feature type="region of interest" description="Disordered" evidence="9">
    <location>
        <begin position="307"/>
        <end position="334"/>
    </location>
</feature>
<feature type="binding site" evidence="7">
    <location>
        <position position="129"/>
    </location>
    <ligand>
        <name>S-adenosyl-L-methionine</name>
        <dbReference type="ChEBI" id="CHEBI:59789"/>
    </ligand>
</feature>
<dbReference type="InterPro" id="IPR023397">
    <property type="entry name" value="SAM-dep_MeTrfase_MraW_recog"/>
</dbReference>
<feature type="coiled-coil region" evidence="8">
    <location>
        <begin position="73"/>
        <end position="100"/>
    </location>
</feature>
<keyword evidence="2 7" id="KW-0963">Cytoplasm</keyword>
<dbReference type="Gene3D" id="3.40.50.150">
    <property type="entry name" value="Vaccinia Virus protein VP39"/>
    <property type="match status" value="1"/>
</dbReference>
<dbReference type="Pfam" id="PF01795">
    <property type="entry name" value="Methyltransf_5"/>
    <property type="match status" value="1"/>
</dbReference>
<reference evidence="10 11" key="1">
    <citation type="submission" date="2019-06" db="EMBL/GenBank/DDBJ databases">
        <title>Genome sequence analysis of &gt;100 Bacillus licheniformis strains suggests intrinsic resistance to this species.</title>
        <authorList>
            <person name="Wels M."/>
            <person name="Siezen R.J."/>
            <person name="Johansen E."/>
            <person name="Stuer-Lauridsen B."/>
            <person name="Bjerre K."/>
            <person name="Nielsen B.K.K."/>
        </authorList>
    </citation>
    <scope>NUCLEOTIDE SEQUENCE [LARGE SCALE GENOMIC DNA]</scope>
    <source>
        <strain evidence="10 11">BAC-16736</strain>
    </source>
</reference>
<gene>
    <name evidence="7" type="primary">rsmH</name>
    <name evidence="10" type="ORF">CHCC16736_4561</name>
</gene>
<keyword evidence="3 7" id="KW-0698">rRNA processing</keyword>
<feature type="binding site" evidence="7">
    <location>
        <position position="122"/>
    </location>
    <ligand>
        <name>S-adenosyl-L-methionine</name>
        <dbReference type="ChEBI" id="CHEBI:59789"/>
    </ligand>
</feature>
<dbReference type="EMBL" id="NILC01000026">
    <property type="protein sequence ID" value="TWL25678.1"/>
    <property type="molecule type" value="Genomic_DNA"/>
</dbReference>
<evidence type="ECO:0000256" key="8">
    <source>
        <dbReference type="SAM" id="Coils"/>
    </source>
</evidence>
<dbReference type="InterPro" id="IPR029063">
    <property type="entry name" value="SAM-dependent_MTases_sf"/>
</dbReference>
<dbReference type="Proteomes" id="UP000435910">
    <property type="component" value="Unassembled WGS sequence"/>
</dbReference>
<evidence type="ECO:0000256" key="4">
    <source>
        <dbReference type="ARBA" id="ARBA00022603"/>
    </source>
</evidence>
<comment type="caution">
    <text evidence="10">The sequence shown here is derived from an EMBL/GenBank/DDBJ whole genome shotgun (WGS) entry which is preliminary data.</text>
</comment>
<feature type="binding site" evidence="7">
    <location>
        <position position="74"/>
    </location>
    <ligand>
        <name>S-adenosyl-L-methionine</name>
        <dbReference type="ChEBI" id="CHEBI:59789"/>
    </ligand>
</feature>
<dbReference type="SUPFAM" id="SSF53335">
    <property type="entry name" value="S-adenosyl-L-methionine-dependent methyltransferases"/>
    <property type="match status" value="1"/>
</dbReference>
<feature type="binding site" evidence="7">
    <location>
        <position position="101"/>
    </location>
    <ligand>
        <name>S-adenosyl-L-methionine</name>
        <dbReference type="ChEBI" id="CHEBI:59789"/>
    </ligand>
</feature>
<evidence type="ECO:0000313" key="10">
    <source>
        <dbReference type="EMBL" id="TWL25678.1"/>
    </source>
</evidence>
<keyword evidence="6 7" id="KW-0949">S-adenosyl-L-methionine</keyword>
<evidence type="ECO:0000256" key="6">
    <source>
        <dbReference type="ARBA" id="ARBA00022691"/>
    </source>
</evidence>
<name>A0A8B5YAH6_BACLI</name>
<dbReference type="NCBIfam" id="TIGR00006">
    <property type="entry name" value="16S rRNA (cytosine(1402)-N(4))-methyltransferase RsmH"/>
    <property type="match status" value="1"/>
</dbReference>
<comment type="function">
    <text evidence="7">Specifically methylates the N4 position of cytidine in position 1402 (C1402) of 16S rRNA.</text>
</comment>
<dbReference type="PANTHER" id="PTHR11265:SF0">
    <property type="entry name" value="12S RRNA N4-METHYLCYTIDINE METHYLTRANSFERASE"/>
    <property type="match status" value="1"/>
</dbReference>
<evidence type="ECO:0000313" key="11">
    <source>
        <dbReference type="Proteomes" id="UP000435910"/>
    </source>
</evidence>
<sequence>MNLCACGASAISSFEKGGTSKEMFEHTTVLLKETVDGLNVKEDGTYVDCTLGGAGHSEYLLSQLSEKGKLVAFDQDETALRHAKEKLADYEGQVVFIKSNFRYLKDRLNEIGITKVDGVLFDLGVSSPQLDTPERGFSYHHDAPLDMRMDQSAGLSAKEVVNEWPYEDLVKIFFKYGEEKFSKQIARKIEKAREQSPIETTGQLVDIIKEAIPAPARRSGGHPAKRIFQAIRIAVNDELRVFEEALLQAIEVLKPGGRVSVITFHSLEDRICKSTFKDMSSPPELPHGLPVIPKEFEPKLKLVNRKPITASEEELEHNNRARSAKLRIAEKARE</sequence>
<comment type="catalytic activity">
    <reaction evidence="7">
        <text>cytidine(1402) in 16S rRNA + S-adenosyl-L-methionine = N(4)-methylcytidine(1402) in 16S rRNA + S-adenosyl-L-homocysteine + H(+)</text>
        <dbReference type="Rhea" id="RHEA:42928"/>
        <dbReference type="Rhea" id="RHEA-COMP:10286"/>
        <dbReference type="Rhea" id="RHEA-COMP:10287"/>
        <dbReference type="ChEBI" id="CHEBI:15378"/>
        <dbReference type="ChEBI" id="CHEBI:57856"/>
        <dbReference type="ChEBI" id="CHEBI:59789"/>
        <dbReference type="ChEBI" id="CHEBI:74506"/>
        <dbReference type="ChEBI" id="CHEBI:82748"/>
        <dbReference type="EC" id="2.1.1.199"/>
    </reaction>
</comment>
<dbReference type="SUPFAM" id="SSF81799">
    <property type="entry name" value="Putative methyltransferase TM0872, insert domain"/>
    <property type="match status" value="1"/>
</dbReference>
<keyword evidence="5 7" id="KW-0808">Transferase</keyword>
<evidence type="ECO:0000256" key="2">
    <source>
        <dbReference type="ARBA" id="ARBA00022490"/>
    </source>
</evidence>
<dbReference type="GO" id="GO:0005737">
    <property type="term" value="C:cytoplasm"/>
    <property type="evidence" value="ECO:0007669"/>
    <property type="project" value="UniProtKB-SubCell"/>
</dbReference>
<dbReference type="HAMAP" id="MF_01007">
    <property type="entry name" value="16SrRNA_methyltr_H"/>
    <property type="match status" value="1"/>
</dbReference>
<comment type="subcellular location">
    <subcellularLocation>
        <location evidence="7">Cytoplasm</location>
    </subcellularLocation>
</comment>
<dbReference type="InterPro" id="IPR002903">
    <property type="entry name" value="RsmH"/>
</dbReference>
<evidence type="ECO:0000256" key="7">
    <source>
        <dbReference type="HAMAP-Rule" id="MF_01007"/>
    </source>
</evidence>
<keyword evidence="4 7" id="KW-0489">Methyltransferase</keyword>
<evidence type="ECO:0000256" key="1">
    <source>
        <dbReference type="ARBA" id="ARBA00010396"/>
    </source>
</evidence>
<dbReference type="PANTHER" id="PTHR11265">
    <property type="entry name" value="S-ADENOSYL-METHYLTRANSFERASE MRAW"/>
    <property type="match status" value="1"/>
</dbReference>
<accession>A0A8B5YAH6</accession>
<dbReference type="Gene3D" id="1.10.150.170">
    <property type="entry name" value="Putative methyltransferase TM0872, insert domain"/>
    <property type="match status" value="1"/>
</dbReference>
<dbReference type="PIRSF" id="PIRSF004486">
    <property type="entry name" value="MraW"/>
    <property type="match status" value="1"/>
</dbReference>